<feature type="region of interest" description="Disordered" evidence="6">
    <location>
        <begin position="1"/>
        <end position="21"/>
    </location>
</feature>
<keyword evidence="2" id="KW-1003">Cell membrane</keyword>
<name>W1NW25_AMBTC</name>
<feature type="transmembrane region" description="Helical" evidence="7">
    <location>
        <begin position="177"/>
        <end position="205"/>
    </location>
</feature>
<dbReference type="EMBL" id="KI394680">
    <property type="protein sequence ID" value="ERN01837.1"/>
    <property type="molecule type" value="Genomic_DNA"/>
</dbReference>
<evidence type="ECO:0000313" key="9">
    <source>
        <dbReference type="EMBL" id="ERN01837.1"/>
    </source>
</evidence>
<dbReference type="PANTHER" id="PTHR30353:SF0">
    <property type="entry name" value="TRANSMEMBRANE PROTEIN"/>
    <property type="match status" value="1"/>
</dbReference>
<evidence type="ECO:0000256" key="4">
    <source>
        <dbReference type="ARBA" id="ARBA00022989"/>
    </source>
</evidence>
<keyword evidence="10" id="KW-1185">Reference proteome</keyword>
<dbReference type="eggNOG" id="ENOG502QV1S">
    <property type="taxonomic scope" value="Eukaryota"/>
</dbReference>
<dbReference type="InterPro" id="IPR032818">
    <property type="entry name" value="DedA-like"/>
</dbReference>
<evidence type="ECO:0000256" key="7">
    <source>
        <dbReference type="SAM" id="Phobius"/>
    </source>
</evidence>
<keyword evidence="4 7" id="KW-1133">Transmembrane helix</keyword>
<dbReference type="Proteomes" id="UP000017836">
    <property type="component" value="Unassembled WGS sequence"/>
</dbReference>
<dbReference type="InterPro" id="IPR032816">
    <property type="entry name" value="VTT_dom"/>
</dbReference>
<feature type="transmembrane region" description="Helical" evidence="7">
    <location>
        <begin position="107"/>
        <end position="128"/>
    </location>
</feature>
<dbReference type="OrthoDB" id="566028at2759"/>
<feature type="transmembrane region" description="Helical" evidence="7">
    <location>
        <begin position="344"/>
        <end position="373"/>
    </location>
</feature>
<gene>
    <name evidence="9" type="ORF">AMTR_s00089p00073940</name>
</gene>
<evidence type="ECO:0000256" key="3">
    <source>
        <dbReference type="ARBA" id="ARBA00022692"/>
    </source>
</evidence>
<evidence type="ECO:0000256" key="5">
    <source>
        <dbReference type="ARBA" id="ARBA00023136"/>
    </source>
</evidence>
<dbReference type="AlphaFoldDB" id="W1NW25"/>
<dbReference type="Pfam" id="PF09335">
    <property type="entry name" value="VTT_dom"/>
    <property type="match status" value="1"/>
</dbReference>
<feature type="domain" description="VTT" evidence="8">
    <location>
        <begin position="230"/>
        <end position="333"/>
    </location>
</feature>
<sequence length="379" mass="41573">MAPETLLHGGGPQLPMLPPAQKPNSASSMVLCISKYMKKRQEFVMPLFAFSSSTLRCRSRSLHHQILQSKTPKASRHGNIPSRDDERVPCEGSEKWEVDTSSHGSSLIVKLAVALGVAATVTILCAWFKKPSLRSSFGVPFLVNGSSTSVSTTVPVGFTLKLFGYDIFLPEHTPGWIYFWLLMAAGCGLFISEEALNIWVGISLARMLSLDGSWKTFSLSFSNNSSYIISTILWVYWGVCISDMIPFYLGQFVRQKTKAPDEICSKLGISKEKSENVASAVQKYGNLIGFVERFSLGVRNPTAFFAGAMGISSECFFAGVCCGGLITLPIQFGIGFFLRERPVVALTSVATAVGIWTVFPYLIAAATTVFLFLRQRYSK</sequence>
<feature type="transmembrane region" description="Helical" evidence="7">
    <location>
        <begin position="225"/>
        <end position="249"/>
    </location>
</feature>
<comment type="subcellular location">
    <subcellularLocation>
        <location evidence="1">Cell membrane</location>
        <topology evidence="1">Multi-pass membrane protein</topology>
    </subcellularLocation>
</comment>
<evidence type="ECO:0000313" key="10">
    <source>
        <dbReference type="Proteomes" id="UP000017836"/>
    </source>
</evidence>
<keyword evidence="3 7" id="KW-0812">Transmembrane</keyword>
<keyword evidence="5 7" id="KW-0472">Membrane</keyword>
<organism evidence="9 10">
    <name type="scientific">Amborella trichopoda</name>
    <dbReference type="NCBI Taxonomy" id="13333"/>
    <lineage>
        <taxon>Eukaryota</taxon>
        <taxon>Viridiplantae</taxon>
        <taxon>Streptophyta</taxon>
        <taxon>Embryophyta</taxon>
        <taxon>Tracheophyta</taxon>
        <taxon>Spermatophyta</taxon>
        <taxon>Magnoliopsida</taxon>
        <taxon>Amborellales</taxon>
        <taxon>Amborellaceae</taxon>
        <taxon>Amborella</taxon>
    </lineage>
</organism>
<evidence type="ECO:0000256" key="1">
    <source>
        <dbReference type="ARBA" id="ARBA00004651"/>
    </source>
</evidence>
<dbReference type="OMA" id="NNEVAMS"/>
<reference evidence="10" key="1">
    <citation type="journal article" date="2013" name="Science">
        <title>The Amborella genome and the evolution of flowering plants.</title>
        <authorList>
            <consortium name="Amborella Genome Project"/>
        </authorList>
    </citation>
    <scope>NUCLEOTIDE SEQUENCE [LARGE SCALE GENOMIC DNA]</scope>
</reference>
<accession>W1NW25</accession>
<dbReference type="PANTHER" id="PTHR30353">
    <property type="entry name" value="INNER MEMBRANE PROTEIN DEDA-RELATED"/>
    <property type="match status" value="1"/>
</dbReference>
<evidence type="ECO:0000259" key="8">
    <source>
        <dbReference type="Pfam" id="PF09335"/>
    </source>
</evidence>
<protein>
    <recommendedName>
        <fullName evidence="8">VTT domain-containing protein</fullName>
    </recommendedName>
</protein>
<dbReference type="KEGG" id="atr:18429931"/>
<proteinExistence type="predicted"/>
<evidence type="ECO:0000256" key="2">
    <source>
        <dbReference type="ARBA" id="ARBA00022475"/>
    </source>
</evidence>
<feature type="region of interest" description="Disordered" evidence="6">
    <location>
        <begin position="66"/>
        <end position="89"/>
    </location>
</feature>
<evidence type="ECO:0000256" key="6">
    <source>
        <dbReference type="SAM" id="MobiDB-lite"/>
    </source>
</evidence>
<dbReference type="HOGENOM" id="CLU_060444_1_0_1"/>
<feature type="transmembrane region" description="Helical" evidence="7">
    <location>
        <begin position="315"/>
        <end position="338"/>
    </location>
</feature>
<dbReference type="Gramene" id="ERN01837">
    <property type="protein sequence ID" value="ERN01837"/>
    <property type="gene ID" value="AMTR_s00089p00073940"/>
</dbReference>